<sequence>MLYVFVLAQFIIVRKASASRGREGGKEERLTCGTIHKRVKIDYSQQVLRFLELEHCNQPNTYNNFMFLRSCWSEAVKG</sequence>
<evidence type="ECO:0008006" key="4">
    <source>
        <dbReference type="Google" id="ProtNLM"/>
    </source>
</evidence>
<keyword evidence="3" id="KW-1185">Reference proteome</keyword>
<feature type="signal peptide" evidence="1">
    <location>
        <begin position="1"/>
        <end position="18"/>
    </location>
</feature>
<accession>A0A4U6UDL6</accession>
<dbReference type="Gramene" id="TKW12634">
    <property type="protein sequence ID" value="TKW12634"/>
    <property type="gene ID" value="SEVIR_5G048933v2"/>
</dbReference>
<reference evidence="2" key="1">
    <citation type="submission" date="2019-03" db="EMBL/GenBank/DDBJ databases">
        <title>WGS assembly of Setaria viridis.</title>
        <authorList>
            <person name="Huang P."/>
            <person name="Jenkins J."/>
            <person name="Grimwood J."/>
            <person name="Barry K."/>
            <person name="Healey A."/>
            <person name="Mamidi S."/>
            <person name="Sreedasyam A."/>
            <person name="Shu S."/>
            <person name="Feldman M."/>
            <person name="Wu J."/>
            <person name="Yu Y."/>
            <person name="Chen C."/>
            <person name="Johnson J."/>
            <person name="Rokhsar D."/>
            <person name="Baxter I."/>
            <person name="Schmutz J."/>
            <person name="Brutnell T."/>
            <person name="Kellogg E."/>
        </authorList>
    </citation>
    <scope>NUCLEOTIDE SEQUENCE [LARGE SCALE GENOMIC DNA]</scope>
</reference>
<evidence type="ECO:0000313" key="3">
    <source>
        <dbReference type="Proteomes" id="UP000298652"/>
    </source>
</evidence>
<evidence type="ECO:0000256" key="1">
    <source>
        <dbReference type="SAM" id="SignalP"/>
    </source>
</evidence>
<gene>
    <name evidence="2" type="ORF">SEVIR_5G048933v2</name>
</gene>
<evidence type="ECO:0000313" key="2">
    <source>
        <dbReference type="EMBL" id="TKW12634.1"/>
    </source>
</evidence>
<keyword evidence="1" id="KW-0732">Signal</keyword>
<feature type="chain" id="PRO_5020237453" description="Secreted protein" evidence="1">
    <location>
        <begin position="19"/>
        <end position="78"/>
    </location>
</feature>
<protein>
    <recommendedName>
        <fullName evidence="4">Secreted protein</fullName>
    </recommendedName>
</protein>
<name>A0A4U6UDL6_SETVI</name>
<organism evidence="2 3">
    <name type="scientific">Setaria viridis</name>
    <name type="common">Green bristlegrass</name>
    <name type="synonym">Setaria italica subsp. viridis</name>
    <dbReference type="NCBI Taxonomy" id="4556"/>
    <lineage>
        <taxon>Eukaryota</taxon>
        <taxon>Viridiplantae</taxon>
        <taxon>Streptophyta</taxon>
        <taxon>Embryophyta</taxon>
        <taxon>Tracheophyta</taxon>
        <taxon>Spermatophyta</taxon>
        <taxon>Magnoliopsida</taxon>
        <taxon>Liliopsida</taxon>
        <taxon>Poales</taxon>
        <taxon>Poaceae</taxon>
        <taxon>PACMAD clade</taxon>
        <taxon>Panicoideae</taxon>
        <taxon>Panicodae</taxon>
        <taxon>Paniceae</taxon>
        <taxon>Cenchrinae</taxon>
        <taxon>Setaria</taxon>
    </lineage>
</organism>
<dbReference type="AlphaFoldDB" id="A0A4U6UDL6"/>
<dbReference type="EMBL" id="CM016556">
    <property type="protein sequence ID" value="TKW12634.1"/>
    <property type="molecule type" value="Genomic_DNA"/>
</dbReference>
<proteinExistence type="predicted"/>
<dbReference type="Proteomes" id="UP000298652">
    <property type="component" value="Chromosome 5"/>
</dbReference>